<reference evidence="1 2" key="1">
    <citation type="submission" date="2016-09" db="EMBL/GenBank/DDBJ databases">
        <title>Draft genome sequence for the type strain of Vulcanibacillus modesticaldus BR, a strictly anaerobic, moderately thermophilic, and nitrate-reducing bacterium from deep sea-hydrothermal vents of the Mid-Atlantic Ridge.</title>
        <authorList>
            <person name="Abin C.A."/>
            <person name="Hollibaugh J.T."/>
        </authorList>
    </citation>
    <scope>NUCLEOTIDE SEQUENCE [LARGE SCALE GENOMIC DNA]</scope>
    <source>
        <strain evidence="1 2">BR</strain>
    </source>
</reference>
<name>A0A1D2YTX9_9BACI</name>
<comment type="caution">
    <text evidence="1">The sequence shown here is derived from an EMBL/GenBank/DDBJ whole genome shotgun (WGS) entry which is preliminary data.</text>
</comment>
<proteinExistence type="predicted"/>
<dbReference type="RefSeq" id="WP_069656970.1">
    <property type="nucleotide sequence ID" value="NZ_MIJF01000032.1"/>
</dbReference>
<protein>
    <submittedName>
        <fullName evidence="1">Uncharacterized protein</fullName>
    </submittedName>
</protein>
<dbReference type="Proteomes" id="UP000243739">
    <property type="component" value="Unassembled WGS sequence"/>
</dbReference>
<accession>A0A1D2YTX9</accession>
<keyword evidence="2" id="KW-1185">Reference proteome</keyword>
<evidence type="ECO:0000313" key="2">
    <source>
        <dbReference type="Proteomes" id="UP000243739"/>
    </source>
</evidence>
<evidence type="ECO:0000313" key="1">
    <source>
        <dbReference type="EMBL" id="OEF99153.1"/>
    </source>
</evidence>
<organism evidence="1 2">
    <name type="scientific">Vulcanibacillus modesticaldus</name>
    <dbReference type="NCBI Taxonomy" id="337097"/>
    <lineage>
        <taxon>Bacteria</taxon>
        <taxon>Bacillati</taxon>
        <taxon>Bacillota</taxon>
        <taxon>Bacilli</taxon>
        <taxon>Bacillales</taxon>
        <taxon>Bacillaceae</taxon>
        <taxon>Vulcanibacillus</taxon>
    </lineage>
</organism>
<sequence length="396" mass="46865">MTLSTFLTNGLLIKKVYKEVVDMIKTIDDYLQEQDFEDVKELSSYFFSGKVPYGTIVNLQGRFSEYSHTYHPYTYMPTFPQKIEHKKISPYRGSIKFRFDLFQPPVETIPEINVEGKNYKIGFIYPNNFTGFIYEPAYKNYDEALQAGKPYLHLPDSAKPIPIIYKLDRPLNNGDIYIIKAKIIELPYEHLKVITRHLYRFPLNIYERAIDLFSSDKKSLCLLVDSEPTYIKETEQFSPEKFPMTFFIETHIENDGTIKDIEQLIRNSIPDLADKKAPIKSTNYKGFEDYFGFFTNGNVYILYRRPSIIGFYVEVDPMNNLDYQEKISELHGKIRKFNRQLQNMTDRRIKLHVDFISDRRLINILGLQRVLESNELEKILKEYPEFIDTRNWLTKK</sequence>
<dbReference type="EMBL" id="MIJF01000032">
    <property type="protein sequence ID" value="OEF99153.1"/>
    <property type="molecule type" value="Genomic_DNA"/>
</dbReference>
<dbReference type="AlphaFoldDB" id="A0A1D2YTX9"/>
<gene>
    <name evidence="1" type="ORF">BHF71_09980</name>
</gene>